<reference evidence="1" key="1">
    <citation type="submission" date="2018-02" db="EMBL/GenBank/DDBJ databases">
        <title>The genomes of Aspergillus section Nigri reveals drivers in fungal speciation.</title>
        <authorList>
            <consortium name="DOE Joint Genome Institute"/>
            <person name="Vesth T.C."/>
            <person name="Nybo J."/>
            <person name="Theobald S."/>
            <person name="Brandl J."/>
            <person name="Frisvad J.C."/>
            <person name="Nielsen K.F."/>
            <person name="Lyhne E.K."/>
            <person name="Kogle M.E."/>
            <person name="Kuo A."/>
            <person name="Riley R."/>
            <person name="Clum A."/>
            <person name="Nolan M."/>
            <person name="Lipzen A."/>
            <person name="Salamov A."/>
            <person name="Henrissat B."/>
            <person name="Wiebenga A."/>
            <person name="De vries R.P."/>
            <person name="Grigoriev I.V."/>
            <person name="Mortensen U.H."/>
            <person name="Andersen M.R."/>
            <person name="Baker S.E."/>
        </authorList>
    </citation>
    <scope>NUCLEOTIDE SEQUENCE</scope>
    <source>
        <strain evidence="1">CBS 621.78</strain>
    </source>
</reference>
<evidence type="ECO:0000313" key="2">
    <source>
        <dbReference type="Proteomes" id="UP000249057"/>
    </source>
</evidence>
<keyword evidence="2" id="KW-1185">Reference proteome</keyword>
<organism evidence="1 2">
    <name type="scientific">Aspergillus brunneoviolaceus CBS 621.78</name>
    <dbReference type="NCBI Taxonomy" id="1450534"/>
    <lineage>
        <taxon>Eukaryota</taxon>
        <taxon>Fungi</taxon>
        <taxon>Dikarya</taxon>
        <taxon>Ascomycota</taxon>
        <taxon>Pezizomycotina</taxon>
        <taxon>Eurotiomycetes</taxon>
        <taxon>Eurotiomycetidae</taxon>
        <taxon>Eurotiales</taxon>
        <taxon>Aspergillaceae</taxon>
        <taxon>Aspergillus</taxon>
        <taxon>Aspergillus subgen. Circumdati</taxon>
    </lineage>
</organism>
<dbReference type="Proteomes" id="UP000249057">
    <property type="component" value="Unassembled WGS sequence"/>
</dbReference>
<name>A0ACD1GCP7_9EURO</name>
<proteinExistence type="predicted"/>
<accession>A0ACD1GCP7</accession>
<protein>
    <submittedName>
        <fullName evidence="1">Uncharacterized protein</fullName>
    </submittedName>
</protein>
<sequence>MVTSRLIRTAHYSRYNLDTTSSIALYVEEYDRRRVAQGQSLVADDAREVGRTEKQKGKGPFITNQSVISTTPSSTIELLDPPYIKALRLYTLQLKTTPYSAQRDNREAVSASAKGAPHEPRRLASHWETPMGSWTLDYPKDEGLLPTVQPNEPSLLTSSSHCPQSKLQRIWLASSGLPSASTIDPMTVNDEHNRCTSQGPTTIMGGHPPHEAPEPFFGVHRPPAPSGSPRLVIQSEIALTSGIAILPVEK</sequence>
<gene>
    <name evidence="1" type="ORF">BO95DRAFT_481104</name>
</gene>
<evidence type="ECO:0000313" key="1">
    <source>
        <dbReference type="EMBL" id="RAH47031.1"/>
    </source>
</evidence>
<dbReference type="EMBL" id="KZ825332">
    <property type="protein sequence ID" value="RAH47031.1"/>
    <property type="molecule type" value="Genomic_DNA"/>
</dbReference>